<dbReference type="GO" id="GO:0008083">
    <property type="term" value="F:growth factor activity"/>
    <property type="evidence" value="ECO:0007669"/>
    <property type="project" value="UniProtKB-KW"/>
</dbReference>
<evidence type="ECO:0000256" key="3">
    <source>
        <dbReference type="ARBA" id="ARBA00022536"/>
    </source>
</evidence>
<dbReference type="PROSITE" id="PS01186">
    <property type="entry name" value="EGF_2"/>
    <property type="match status" value="1"/>
</dbReference>
<dbReference type="GO" id="GO:0007173">
    <property type="term" value="P:epidermal growth factor receptor signaling pathway"/>
    <property type="evidence" value="ECO:0007669"/>
    <property type="project" value="TreeGrafter"/>
</dbReference>
<keyword evidence="8" id="KW-0812">Transmembrane</keyword>
<accession>A0A8C7GH26</accession>
<evidence type="ECO:0000256" key="5">
    <source>
        <dbReference type="ARBA" id="ARBA00023157"/>
    </source>
</evidence>
<evidence type="ECO:0000259" key="9">
    <source>
        <dbReference type="PROSITE" id="PS50026"/>
    </source>
</evidence>
<name>A0A8C7GH26_ONCKI</name>
<evidence type="ECO:0000256" key="1">
    <source>
        <dbReference type="ARBA" id="ARBA00004239"/>
    </source>
</evidence>
<dbReference type="PANTHER" id="PTHR10740">
    <property type="entry name" value="TRANSFORMING GROWTH FACTOR ALPHA"/>
    <property type="match status" value="1"/>
</dbReference>
<dbReference type="Gene3D" id="2.10.25.10">
    <property type="entry name" value="Laminin"/>
    <property type="match status" value="1"/>
</dbReference>
<keyword evidence="6" id="KW-0497">Mitogen</keyword>
<dbReference type="GO" id="GO:0005615">
    <property type="term" value="C:extracellular space"/>
    <property type="evidence" value="ECO:0007669"/>
    <property type="project" value="TreeGrafter"/>
</dbReference>
<dbReference type="Proteomes" id="UP000694557">
    <property type="component" value="Unassembled WGS sequence"/>
</dbReference>
<comment type="subcellular location">
    <subcellularLocation>
        <location evidence="1">Secreted</location>
        <location evidence="1">Extracellular space</location>
    </subcellularLocation>
</comment>
<dbReference type="FunFam" id="2.10.25.10:FF:000182">
    <property type="entry name" value="Protransforming growth factor alpha"/>
    <property type="match status" value="1"/>
</dbReference>
<dbReference type="GeneTree" id="ENSGT00940000160508"/>
<feature type="transmembrane region" description="Helical" evidence="8">
    <location>
        <begin position="143"/>
        <end position="162"/>
    </location>
</feature>
<evidence type="ECO:0000256" key="4">
    <source>
        <dbReference type="ARBA" id="ARBA00023030"/>
    </source>
</evidence>
<keyword evidence="5 7" id="KW-1015">Disulfide bond</keyword>
<evidence type="ECO:0000256" key="7">
    <source>
        <dbReference type="PROSITE-ProRule" id="PRU00076"/>
    </source>
</evidence>
<dbReference type="PROSITE" id="PS00022">
    <property type="entry name" value="EGF_1"/>
    <property type="match status" value="1"/>
</dbReference>
<proteinExistence type="predicted"/>
<feature type="domain" description="EGF-like" evidence="9">
    <location>
        <begin position="89"/>
        <end position="129"/>
    </location>
</feature>
<comment type="caution">
    <text evidence="7">Lacks conserved residue(s) required for the propagation of feature annotation.</text>
</comment>
<keyword evidence="11" id="KW-1185">Reference proteome</keyword>
<evidence type="ECO:0000256" key="8">
    <source>
        <dbReference type="SAM" id="Phobius"/>
    </source>
</evidence>
<dbReference type="PROSITE" id="PS50026">
    <property type="entry name" value="EGF_3"/>
    <property type="match status" value="1"/>
</dbReference>
<keyword evidence="3 7" id="KW-0245">EGF-like domain</keyword>
<feature type="disulfide bond" evidence="7">
    <location>
        <begin position="119"/>
        <end position="128"/>
    </location>
</feature>
<organism evidence="10 11">
    <name type="scientific">Oncorhynchus kisutch</name>
    <name type="common">Coho salmon</name>
    <name type="synonym">Salmo kisutch</name>
    <dbReference type="NCBI Taxonomy" id="8019"/>
    <lineage>
        <taxon>Eukaryota</taxon>
        <taxon>Metazoa</taxon>
        <taxon>Chordata</taxon>
        <taxon>Craniata</taxon>
        <taxon>Vertebrata</taxon>
        <taxon>Euteleostomi</taxon>
        <taxon>Actinopterygii</taxon>
        <taxon>Neopterygii</taxon>
        <taxon>Teleostei</taxon>
        <taxon>Protacanthopterygii</taxon>
        <taxon>Salmoniformes</taxon>
        <taxon>Salmonidae</taxon>
        <taxon>Salmoninae</taxon>
        <taxon>Oncorhynchus</taxon>
    </lineage>
</organism>
<dbReference type="InterPro" id="IPR000742">
    <property type="entry name" value="EGF"/>
</dbReference>
<evidence type="ECO:0000313" key="11">
    <source>
        <dbReference type="Proteomes" id="UP000694557"/>
    </source>
</evidence>
<keyword evidence="2" id="KW-0964">Secreted</keyword>
<dbReference type="GO" id="GO:0045840">
    <property type="term" value="P:positive regulation of mitotic nuclear division"/>
    <property type="evidence" value="ECO:0007669"/>
    <property type="project" value="TreeGrafter"/>
</dbReference>
<keyword evidence="4" id="KW-0339">Growth factor</keyword>
<dbReference type="PANTHER" id="PTHR10740:SF3">
    <property type="entry name" value="PROBETACELLULIN"/>
    <property type="match status" value="1"/>
</dbReference>
<dbReference type="GO" id="GO:0051781">
    <property type="term" value="P:positive regulation of cell division"/>
    <property type="evidence" value="ECO:0007669"/>
    <property type="project" value="UniProtKB-KW"/>
</dbReference>
<protein>
    <submittedName>
        <fullName evidence="10">Betacellulin, epidermal growth factor family member</fullName>
    </submittedName>
</protein>
<evidence type="ECO:0000256" key="6">
    <source>
        <dbReference type="ARBA" id="ARBA00023246"/>
    </source>
</evidence>
<dbReference type="GO" id="GO:0005154">
    <property type="term" value="F:epidermal growth factor receptor binding"/>
    <property type="evidence" value="ECO:0007669"/>
    <property type="project" value="TreeGrafter"/>
</dbReference>
<reference evidence="10" key="2">
    <citation type="submission" date="2025-09" db="UniProtKB">
        <authorList>
            <consortium name="Ensembl"/>
        </authorList>
    </citation>
    <scope>IDENTIFICATION</scope>
</reference>
<dbReference type="PRINTS" id="PR00009">
    <property type="entry name" value="EGFTGF"/>
</dbReference>
<evidence type="ECO:0000256" key="2">
    <source>
        <dbReference type="ARBA" id="ARBA00022525"/>
    </source>
</evidence>
<sequence>MKSWRPLIWHPLGRKCGLERLVLPMEAGLRGCLTHLSLDSSLALCKYSLAEWNTTEQLVNNTVSLHHQGNTNNFKDSIETATQAKKSGHFTKCPKELRQYCIHGSCRFVKEQNTPSCRCERGYIGSRCEYVDLASRLGDKRQIIVACVIAVLVFLILLITFICICAHDGDYKCYSPAGRDEGLGCKCLLGRERECSNSTVDVYSSAASHCQPQSTVWTVLCRNVGEHKKDWTSSFGTHTTFMVTM</sequence>
<dbReference type="GO" id="GO:0008284">
    <property type="term" value="P:positive regulation of cell population proliferation"/>
    <property type="evidence" value="ECO:0007669"/>
    <property type="project" value="TreeGrafter"/>
</dbReference>
<dbReference type="SUPFAM" id="SSF57196">
    <property type="entry name" value="EGF/Laminin"/>
    <property type="match status" value="1"/>
</dbReference>
<dbReference type="Ensembl" id="ENSOKIT00005045837.1">
    <property type="protein sequence ID" value="ENSOKIP00005043502.1"/>
    <property type="gene ID" value="ENSOKIG00005018335.1"/>
</dbReference>
<evidence type="ECO:0000313" key="10">
    <source>
        <dbReference type="Ensembl" id="ENSOKIP00005043502.1"/>
    </source>
</evidence>
<dbReference type="AlphaFoldDB" id="A0A8C7GH26"/>
<keyword evidence="8" id="KW-0472">Membrane</keyword>
<keyword evidence="8" id="KW-1133">Transmembrane helix</keyword>
<reference evidence="10" key="1">
    <citation type="submission" date="2025-08" db="UniProtKB">
        <authorList>
            <consortium name="Ensembl"/>
        </authorList>
    </citation>
    <scope>IDENTIFICATION</scope>
</reference>